<evidence type="ECO:0000259" key="2">
    <source>
        <dbReference type="Pfam" id="PF01370"/>
    </source>
</evidence>
<feature type="domain" description="NAD-dependent epimerase/dehydratase" evidence="2">
    <location>
        <begin position="15"/>
        <end position="233"/>
    </location>
</feature>
<evidence type="ECO:0000313" key="5">
    <source>
        <dbReference type="Proteomes" id="UP000317010"/>
    </source>
</evidence>
<evidence type="ECO:0008006" key="6">
    <source>
        <dbReference type="Google" id="ProtNLM"/>
    </source>
</evidence>
<keyword evidence="5" id="KW-1185">Reference proteome</keyword>
<evidence type="ECO:0000256" key="1">
    <source>
        <dbReference type="ARBA" id="ARBA00009353"/>
    </source>
</evidence>
<dbReference type="InterPro" id="IPR010099">
    <property type="entry name" value="SDR39U1"/>
</dbReference>
<evidence type="ECO:0000313" key="4">
    <source>
        <dbReference type="EMBL" id="TWJ01493.1"/>
    </source>
</evidence>
<feature type="domain" description="DUF1731" evidence="3">
    <location>
        <begin position="262"/>
        <end position="308"/>
    </location>
</feature>
<evidence type="ECO:0000259" key="3">
    <source>
        <dbReference type="Pfam" id="PF08338"/>
    </source>
</evidence>
<dbReference type="PANTHER" id="PTHR11092">
    <property type="entry name" value="SUGAR NUCLEOTIDE EPIMERASE RELATED"/>
    <property type="match status" value="1"/>
</dbReference>
<organism evidence="4 5">
    <name type="scientific">Mucilaginibacter frigoritolerans</name>
    <dbReference type="NCBI Taxonomy" id="652788"/>
    <lineage>
        <taxon>Bacteria</taxon>
        <taxon>Pseudomonadati</taxon>
        <taxon>Bacteroidota</taxon>
        <taxon>Sphingobacteriia</taxon>
        <taxon>Sphingobacteriales</taxon>
        <taxon>Sphingobacteriaceae</taxon>
        <taxon>Mucilaginibacter</taxon>
    </lineage>
</organism>
<protein>
    <recommendedName>
        <fullName evidence="6">TIGR01777 family protein</fullName>
    </recommendedName>
</protein>
<sequence length="310" mass="34041">MNNELPAMNHSQKSILLTGGTGLIGLSLTKQLLAKGYSVSHLSRSPGKDAGVKTFLWDIDKGQIDEHAIDGVNIIIHLAGAGIADKPWTDARKRELVDSRTKSISLIYELLHEKPHQVKSVISASAIGYYSDKGDELQTEESPPNTDFMAQCCLDWEAVVDEGKSLGLRIVKYRTGVVLDTGGALAKLAMPIKLWVGSPLGNGRQWVPWIHWQDVVDMYLFAIEKENLEGIYNMVAPNPLTNKQLTQAVAKTLHKPLWAPNVPAFLLKLIMGEMSTIVLGSTKVSAQKIADAGFKFKYPEIVPALKQIYG</sequence>
<dbReference type="EMBL" id="VLLI01000004">
    <property type="protein sequence ID" value="TWJ01493.1"/>
    <property type="molecule type" value="Genomic_DNA"/>
</dbReference>
<accession>A0A562U6Q2</accession>
<comment type="similarity">
    <text evidence="1">Belongs to the NAD(P)-dependent epimerase/dehydratase family. SDR39U1 subfamily.</text>
</comment>
<name>A0A562U6Q2_9SPHI</name>
<dbReference type="AlphaFoldDB" id="A0A562U6Q2"/>
<dbReference type="InterPro" id="IPR036291">
    <property type="entry name" value="NAD(P)-bd_dom_sf"/>
</dbReference>
<proteinExistence type="inferred from homology"/>
<dbReference type="RefSeq" id="WP_246138962.1">
    <property type="nucleotide sequence ID" value="NZ_VLLI01000004.1"/>
</dbReference>
<dbReference type="InterPro" id="IPR001509">
    <property type="entry name" value="Epimerase_deHydtase"/>
</dbReference>
<dbReference type="Proteomes" id="UP000317010">
    <property type="component" value="Unassembled WGS sequence"/>
</dbReference>
<dbReference type="NCBIfam" id="TIGR01777">
    <property type="entry name" value="yfcH"/>
    <property type="match status" value="1"/>
</dbReference>
<gene>
    <name evidence="4" type="ORF">JN11_01644</name>
</gene>
<dbReference type="Gene3D" id="3.40.50.720">
    <property type="entry name" value="NAD(P)-binding Rossmann-like Domain"/>
    <property type="match status" value="1"/>
</dbReference>
<dbReference type="Pfam" id="PF01370">
    <property type="entry name" value="Epimerase"/>
    <property type="match status" value="1"/>
</dbReference>
<dbReference type="InterPro" id="IPR013549">
    <property type="entry name" value="DUF1731"/>
</dbReference>
<dbReference type="Pfam" id="PF08338">
    <property type="entry name" value="DUF1731"/>
    <property type="match status" value="1"/>
</dbReference>
<comment type="caution">
    <text evidence="4">The sequence shown here is derived from an EMBL/GenBank/DDBJ whole genome shotgun (WGS) entry which is preliminary data.</text>
</comment>
<reference evidence="4 5" key="1">
    <citation type="submission" date="2019-07" db="EMBL/GenBank/DDBJ databases">
        <title>Genomic Encyclopedia of Archaeal and Bacterial Type Strains, Phase II (KMG-II): from individual species to whole genera.</title>
        <authorList>
            <person name="Goeker M."/>
        </authorList>
    </citation>
    <scope>NUCLEOTIDE SEQUENCE [LARGE SCALE GENOMIC DNA]</scope>
    <source>
        <strain evidence="4 5">ATCC BAA-1854</strain>
    </source>
</reference>
<dbReference type="PANTHER" id="PTHR11092:SF0">
    <property type="entry name" value="EPIMERASE FAMILY PROTEIN SDR39U1"/>
    <property type="match status" value="1"/>
</dbReference>
<dbReference type="SUPFAM" id="SSF51735">
    <property type="entry name" value="NAD(P)-binding Rossmann-fold domains"/>
    <property type="match status" value="1"/>
</dbReference>